<accession>A0A0B4XL45</accession>
<keyword evidence="3" id="KW-1185">Reference proteome</keyword>
<keyword evidence="1" id="KW-0472">Membrane</keyword>
<feature type="transmembrane region" description="Helical" evidence="1">
    <location>
        <begin position="72"/>
        <end position="90"/>
    </location>
</feature>
<dbReference type="Pfam" id="PF20460">
    <property type="entry name" value="DUF6713"/>
    <property type="match status" value="1"/>
</dbReference>
<dbReference type="AlphaFoldDB" id="A0A0B4XL45"/>
<feature type="transmembrane region" description="Helical" evidence="1">
    <location>
        <begin position="96"/>
        <end position="117"/>
    </location>
</feature>
<sequence>MKERFFYLGIGLFFTHELDAMTNHEWRVLPLTSWLSDDMGRLVFVAAHVPLFAILVALTASLNSVVRSRTRVWLSAFLILHGMLHALFVLHDKYEFDALMSNILIYGAAICGLLYLWRHHVDNNGALGCG</sequence>
<dbReference type="Proteomes" id="UP000006764">
    <property type="component" value="Chromosome"/>
</dbReference>
<evidence type="ECO:0000313" key="2">
    <source>
        <dbReference type="EMBL" id="AJD47092.1"/>
    </source>
</evidence>
<dbReference type="RefSeq" id="WP_008739888.1">
    <property type="nucleotide sequence ID" value="NZ_CP004387.1"/>
</dbReference>
<dbReference type="InterPro" id="IPR046559">
    <property type="entry name" value="DUF6713"/>
</dbReference>
<reference evidence="2 3" key="1">
    <citation type="journal article" date="2012" name="J. Bacteriol.">
        <title>Genome sequence of an alkane-degrading bacterium, Alcanivorax pacificus type strain W11-5, isolated from deep sea sediment.</title>
        <authorList>
            <person name="Lai Q."/>
            <person name="Shao Z."/>
        </authorList>
    </citation>
    <scope>NUCLEOTIDE SEQUENCE [LARGE SCALE GENOMIC DNA]</scope>
    <source>
        <strain evidence="2 3">W11-5</strain>
    </source>
</reference>
<keyword evidence="1" id="KW-1133">Transmembrane helix</keyword>
<dbReference type="OrthoDB" id="6885393at2"/>
<evidence type="ECO:0000313" key="3">
    <source>
        <dbReference type="Proteomes" id="UP000006764"/>
    </source>
</evidence>
<protein>
    <submittedName>
        <fullName evidence="2">Uncharacterized protein</fullName>
    </submittedName>
</protein>
<dbReference type="KEGG" id="apac:S7S_03350"/>
<name>A0A0B4XL45_9GAMM</name>
<dbReference type="STRING" id="391936.S7S_03350"/>
<evidence type="ECO:0000256" key="1">
    <source>
        <dbReference type="SAM" id="Phobius"/>
    </source>
</evidence>
<dbReference type="HOGENOM" id="CLU_157250_0_0_6"/>
<proteinExistence type="predicted"/>
<gene>
    <name evidence="2" type="ORF">S7S_03350</name>
</gene>
<organism evidence="2 3">
    <name type="scientific">Isoalcanivorax pacificus W11-5</name>
    <dbReference type="NCBI Taxonomy" id="391936"/>
    <lineage>
        <taxon>Bacteria</taxon>
        <taxon>Pseudomonadati</taxon>
        <taxon>Pseudomonadota</taxon>
        <taxon>Gammaproteobacteria</taxon>
        <taxon>Oceanospirillales</taxon>
        <taxon>Alcanivoracaceae</taxon>
        <taxon>Isoalcanivorax</taxon>
    </lineage>
</organism>
<dbReference type="EMBL" id="CP004387">
    <property type="protein sequence ID" value="AJD47092.1"/>
    <property type="molecule type" value="Genomic_DNA"/>
</dbReference>
<feature type="transmembrane region" description="Helical" evidence="1">
    <location>
        <begin position="44"/>
        <end position="65"/>
    </location>
</feature>
<keyword evidence="1" id="KW-0812">Transmembrane</keyword>